<evidence type="ECO:0000256" key="2">
    <source>
        <dbReference type="PIRSR" id="PIRSR613078-2"/>
    </source>
</evidence>
<dbReference type="Gene3D" id="3.40.50.1240">
    <property type="entry name" value="Phosphoglycerate mutase-like"/>
    <property type="match status" value="1"/>
</dbReference>
<dbReference type="RefSeq" id="WP_007092216.1">
    <property type="nucleotide sequence ID" value="NZ_CP004388.1"/>
</dbReference>
<dbReference type="EMBL" id="CP004388">
    <property type="protein sequence ID" value="AJD50284.1"/>
    <property type="molecule type" value="Genomic_DNA"/>
</dbReference>
<evidence type="ECO:0000256" key="1">
    <source>
        <dbReference type="PIRSR" id="PIRSR613078-1"/>
    </source>
</evidence>
<dbReference type="GO" id="GO:0016791">
    <property type="term" value="F:phosphatase activity"/>
    <property type="evidence" value="ECO:0007669"/>
    <property type="project" value="TreeGrafter"/>
</dbReference>
<dbReference type="InterPro" id="IPR029033">
    <property type="entry name" value="His_PPase_superfam"/>
</dbReference>
<dbReference type="SUPFAM" id="SSF53254">
    <property type="entry name" value="Phosphoglycerate mutase-like"/>
    <property type="match status" value="1"/>
</dbReference>
<name>A0AB72U7V7_9PROT</name>
<dbReference type="GO" id="GO:0005737">
    <property type="term" value="C:cytoplasm"/>
    <property type="evidence" value="ECO:0007669"/>
    <property type="project" value="TreeGrafter"/>
</dbReference>
<reference evidence="3 4" key="1">
    <citation type="journal article" date="2012" name="J. Bacteriol.">
        <title>Genome sequence of Thalassospira xiamenensis type strain M-5.</title>
        <authorList>
            <person name="Lai Q."/>
            <person name="Shao Z."/>
        </authorList>
    </citation>
    <scope>NUCLEOTIDE SEQUENCE [LARGE SCALE GENOMIC DNA]</scope>
    <source>
        <strain evidence="3 4">M-5</strain>
    </source>
</reference>
<dbReference type="Pfam" id="PF00300">
    <property type="entry name" value="His_Phos_1"/>
    <property type="match status" value="1"/>
</dbReference>
<dbReference type="PANTHER" id="PTHR48100">
    <property type="entry name" value="BROAD-SPECIFICITY PHOSPHATASE YOR283W-RELATED"/>
    <property type="match status" value="1"/>
</dbReference>
<gene>
    <name evidence="3" type="ORF">TH3_00790</name>
</gene>
<feature type="active site" description="Tele-phosphohistidine intermediate" evidence="1">
    <location>
        <position position="14"/>
    </location>
</feature>
<feature type="binding site" evidence="2">
    <location>
        <position position="70"/>
    </location>
    <ligand>
        <name>substrate</name>
    </ligand>
</feature>
<evidence type="ECO:0000313" key="3">
    <source>
        <dbReference type="EMBL" id="AJD50284.1"/>
    </source>
</evidence>
<dbReference type="PROSITE" id="PS00175">
    <property type="entry name" value="PG_MUTASE"/>
    <property type="match status" value="1"/>
</dbReference>
<protein>
    <submittedName>
        <fullName evidence="3">Phosphoglycerate mutase</fullName>
    </submittedName>
</protein>
<organism evidence="3 4">
    <name type="scientific">Thalassospira xiamenensis M-5 = DSM 17429</name>
    <dbReference type="NCBI Taxonomy" id="1123366"/>
    <lineage>
        <taxon>Bacteria</taxon>
        <taxon>Pseudomonadati</taxon>
        <taxon>Pseudomonadota</taxon>
        <taxon>Alphaproteobacteria</taxon>
        <taxon>Rhodospirillales</taxon>
        <taxon>Thalassospiraceae</taxon>
        <taxon>Thalassospira</taxon>
    </lineage>
</organism>
<accession>A0AB72U7V7</accession>
<feature type="binding site" evidence="2">
    <location>
        <begin position="13"/>
        <end position="20"/>
    </location>
    <ligand>
        <name>substrate</name>
    </ligand>
</feature>
<dbReference type="InterPro" id="IPR050275">
    <property type="entry name" value="PGM_Phosphatase"/>
</dbReference>
<evidence type="ECO:0000313" key="4">
    <source>
        <dbReference type="Proteomes" id="UP000007127"/>
    </source>
</evidence>
<dbReference type="GeneID" id="31930038"/>
<dbReference type="CDD" id="cd07067">
    <property type="entry name" value="HP_PGM_like"/>
    <property type="match status" value="1"/>
</dbReference>
<dbReference type="AlphaFoldDB" id="A0AB72U7V7"/>
<proteinExistence type="predicted"/>
<feature type="active site" description="Proton donor/acceptor" evidence="1">
    <location>
        <position position="97"/>
    </location>
</feature>
<dbReference type="InterPro" id="IPR001345">
    <property type="entry name" value="PG/BPGM_mutase_AS"/>
</dbReference>
<dbReference type="KEGG" id="txi:TH3_00790"/>
<dbReference type="Proteomes" id="UP000007127">
    <property type="component" value="Chromosome"/>
</dbReference>
<dbReference type="PANTHER" id="PTHR48100:SF59">
    <property type="entry name" value="ADENOSYLCOBALAMIN_ALPHA-RIBAZOLE PHOSPHATASE"/>
    <property type="match status" value="1"/>
</dbReference>
<dbReference type="InterPro" id="IPR013078">
    <property type="entry name" value="His_Pase_superF_clade-1"/>
</dbReference>
<feature type="binding site" evidence="2">
    <location>
        <begin position="97"/>
        <end position="100"/>
    </location>
    <ligand>
        <name>substrate</name>
    </ligand>
</feature>
<dbReference type="SMART" id="SM00855">
    <property type="entry name" value="PGAM"/>
    <property type="match status" value="1"/>
</dbReference>
<dbReference type="PIRSF" id="PIRSF000709">
    <property type="entry name" value="6PFK_2-Ptase"/>
    <property type="match status" value="1"/>
</dbReference>
<sequence>MSERKLPTILLIRHGETQWNVEGRLQGGQDAPLTLNGFRQICAVAENIRDLWSDLRIAGPVNYLTSPLGRARQTASILSDCWDIGYSGFKFDSKLQERNYGTWEGMTLSEVSQSRPAEFNAYQCDPWNYPVPEGESKTQLSIRIKGWLEKLPTDQSHVVVTHSGCFRLIRGLYVGASQAEIDEYREPQTTSYLLDHGGAYECEMPLELSKRFGLNPKALTVHI</sequence>